<feature type="compositionally biased region" description="Basic and acidic residues" evidence="1">
    <location>
        <begin position="196"/>
        <end position="216"/>
    </location>
</feature>
<evidence type="ECO:0000256" key="2">
    <source>
        <dbReference type="SAM" id="SignalP"/>
    </source>
</evidence>
<dbReference type="Proteomes" id="UP001054821">
    <property type="component" value="Chromosome 6"/>
</dbReference>
<feature type="chain" id="PRO_5042287083" description="FG-GAP repeat-containing protein" evidence="2">
    <location>
        <begin position="22"/>
        <end position="252"/>
    </location>
</feature>
<evidence type="ECO:0000313" key="4">
    <source>
        <dbReference type="Proteomes" id="UP001054821"/>
    </source>
</evidence>
<evidence type="ECO:0008006" key="5">
    <source>
        <dbReference type="Google" id="ProtNLM"/>
    </source>
</evidence>
<feature type="region of interest" description="Disordered" evidence="1">
    <location>
        <begin position="196"/>
        <end position="240"/>
    </location>
</feature>
<evidence type="ECO:0000313" key="3">
    <source>
        <dbReference type="EMBL" id="KAI5324569.1"/>
    </source>
</evidence>
<sequence length="252" mass="28627">MRKRDLAILMLSAFAIFFSLQHEGDFSFREAWMHLSDDYPIKYEADRLPPPIVADLNGDGKKEVLVATHDAKIQVLEPHSRRVDEGFSNARVLAEVSLLPDKIRISSGRRPVAMATGVIDKLRPGQRPRQVLVVVTSGWSVMCFDSNLKKLWEVNLQEDFPHNAHHREIAISISNYTLRHGDTGLVIVGVGRKEKKNNDKDHEEGGVSHLVGFERKSKTKKKRLGVAEKEKKKSQQVKKERKMEAYLVEVSL</sequence>
<name>A0AAD4VGA3_PRUDU</name>
<protein>
    <recommendedName>
        <fullName evidence="5">FG-GAP repeat-containing protein</fullName>
    </recommendedName>
</protein>
<organism evidence="3 4">
    <name type="scientific">Prunus dulcis</name>
    <name type="common">Almond</name>
    <name type="synonym">Amygdalus dulcis</name>
    <dbReference type="NCBI Taxonomy" id="3755"/>
    <lineage>
        <taxon>Eukaryota</taxon>
        <taxon>Viridiplantae</taxon>
        <taxon>Streptophyta</taxon>
        <taxon>Embryophyta</taxon>
        <taxon>Tracheophyta</taxon>
        <taxon>Spermatophyta</taxon>
        <taxon>Magnoliopsida</taxon>
        <taxon>eudicotyledons</taxon>
        <taxon>Gunneridae</taxon>
        <taxon>Pentapetalae</taxon>
        <taxon>rosids</taxon>
        <taxon>fabids</taxon>
        <taxon>Rosales</taxon>
        <taxon>Rosaceae</taxon>
        <taxon>Amygdaloideae</taxon>
        <taxon>Amygdaleae</taxon>
        <taxon>Prunus</taxon>
    </lineage>
</organism>
<gene>
    <name evidence="3" type="ORF">L3X38_033642</name>
</gene>
<reference evidence="3 4" key="1">
    <citation type="journal article" date="2022" name="G3 (Bethesda)">
        <title>Whole-genome sequence and methylome profiling of the almond [Prunus dulcis (Mill.) D.A. Webb] cultivar 'Nonpareil'.</title>
        <authorList>
            <person name="D'Amico-Willman K.M."/>
            <person name="Ouma W.Z."/>
            <person name="Meulia T."/>
            <person name="Sideli G.M."/>
            <person name="Gradziel T.M."/>
            <person name="Fresnedo-Ramirez J."/>
        </authorList>
    </citation>
    <scope>NUCLEOTIDE SEQUENCE [LARGE SCALE GENOMIC DNA]</scope>
    <source>
        <strain evidence="3">Clone GOH B32 T37-40</strain>
    </source>
</reference>
<accession>A0AAD4VGA3</accession>
<dbReference type="PANTHER" id="PTHR34284:SF1">
    <property type="entry name" value="FG-GAP REPEAT-CONTAINING PROTEIN"/>
    <property type="match status" value="1"/>
</dbReference>
<proteinExistence type="predicted"/>
<dbReference type="AlphaFoldDB" id="A0AAD4VGA3"/>
<feature type="signal peptide" evidence="2">
    <location>
        <begin position="1"/>
        <end position="21"/>
    </location>
</feature>
<feature type="compositionally biased region" description="Basic and acidic residues" evidence="1">
    <location>
        <begin position="225"/>
        <end position="240"/>
    </location>
</feature>
<evidence type="ECO:0000256" key="1">
    <source>
        <dbReference type="SAM" id="MobiDB-lite"/>
    </source>
</evidence>
<comment type="caution">
    <text evidence="3">The sequence shown here is derived from an EMBL/GenBank/DDBJ whole genome shotgun (WGS) entry which is preliminary data.</text>
</comment>
<keyword evidence="2" id="KW-0732">Signal</keyword>
<keyword evidence="4" id="KW-1185">Reference proteome</keyword>
<dbReference type="EMBL" id="JAJFAZ020000006">
    <property type="protein sequence ID" value="KAI5324569.1"/>
    <property type="molecule type" value="Genomic_DNA"/>
</dbReference>
<dbReference type="PANTHER" id="PTHR34284">
    <property type="entry name" value="FG-GAP REPEAT-CONTAINING PROTEIN"/>
    <property type="match status" value="1"/>
</dbReference>